<keyword evidence="2" id="KW-1185">Reference proteome</keyword>
<reference evidence="1" key="2">
    <citation type="submission" date="2025-09" db="UniProtKB">
        <authorList>
            <consortium name="Ensembl"/>
        </authorList>
    </citation>
    <scope>IDENTIFICATION</scope>
</reference>
<dbReference type="GO" id="GO:0006412">
    <property type="term" value="P:translation"/>
    <property type="evidence" value="ECO:0007669"/>
    <property type="project" value="InterPro"/>
</dbReference>
<dbReference type="AlphaFoldDB" id="A0A8B9QIW9"/>
<evidence type="ECO:0000313" key="2">
    <source>
        <dbReference type="Proteomes" id="UP000694424"/>
    </source>
</evidence>
<accession>A0A8B9QIW9</accession>
<dbReference type="SUPFAM" id="SSF54686">
    <property type="entry name" value="Ribosomal protein L16p/L10e"/>
    <property type="match status" value="1"/>
</dbReference>
<dbReference type="GO" id="GO:0003735">
    <property type="term" value="F:structural constituent of ribosome"/>
    <property type="evidence" value="ECO:0007669"/>
    <property type="project" value="InterPro"/>
</dbReference>
<dbReference type="PANTHER" id="PTHR11726">
    <property type="entry name" value="60S RIBOSOMAL PROTEIN L10"/>
    <property type="match status" value="1"/>
</dbReference>
<dbReference type="Gene3D" id="3.90.1170.10">
    <property type="entry name" value="Ribosomal protein L10e/L16"/>
    <property type="match status" value="1"/>
</dbReference>
<reference evidence="1" key="1">
    <citation type="submission" date="2025-08" db="UniProtKB">
        <authorList>
            <consortium name="Ensembl"/>
        </authorList>
    </citation>
    <scope>IDENTIFICATION</scope>
</reference>
<protein>
    <submittedName>
        <fullName evidence="1">Uncharacterized protein</fullName>
    </submittedName>
</protein>
<name>A0A8B9QIW9_APTOW</name>
<dbReference type="GO" id="GO:0005840">
    <property type="term" value="C:ribosome"/>
    <property type="evidence" value="ECO:0007669"/>
    <property type="project" value="InterPro"/>
</dbReference>
<dbReference type="Ensembl" id="ENSAOWT00000030211.1">
    <property type="protein sequence ID" value="ENSAOWP00000026668.1"/>
    <property type="gene ID" value="ENSAOWG00000017979.1"/>
</dbReference>
<dbReference type="InterPro" id="IPR001197">
    <property type="entry name" value="Ribosomal_uL16_euk_arch"/>
</dbReference>
<proteinExistence type="predicted"/>
<dbReference type="Proteomes" id="UP000694424">
    <property type="component" value="Unplaced"/>
</dbReference>
<organism evidence="1 2">
    <name type="scientific">Apteryx owenii</name>
    <name type="common">Little spotted kiwi</name>
    <dbReference type="NCBI Taxonomy" id="8824"/>
    <lineage>
        <taxon>Eukaryota</taxon>
        <taxon>Metazoa</taxon>
        <taxon>Chordata</taxon>
        <taxon>Craniata</taxon>
        <taxon>Vertebrata</taxon>
        <taxon>Euteleostomi</taxon>
        <taxon>Archelosauria</taxon>
        <taxon>Archosauria</taxon>
        <taxon>Dinosauria</taxon>
        <taxon>Saurischia</taxon>
        <taxon>Theropoda</taxon>
        <taxon>Coelurosauria</taxon>
        <taxon>Aves</taxon>
        <taxon>Palaeognathae</taxon>
        <taxon>Apterygiformes</taxon>
        <taxon>Apterygidae</taxon>
        <taxon>Apteryx</taxon>
    </lineage>
</organism>
<dbReference type="InterPro" id="IPR036920">
    <property type="entry name" value="Ribosomal_uL16_sf"/>
</dbReference>
<sequence length="192" mass="21735">LAPPHALCHRFRSKFMKGALEPKCSSFKKTVIKFLLSDSMAACICTNKQMAELWKDGFDCVYLQCFCVVHINKILSCADADRLHTGYGGGGGGGGAAPGHGGKKQGVHGGGLVLYKFEFPRHQKIHVFIKWGFTKFNMVKFEKVVVPHQRLLKKLNGPCIRRKAILLFFFWLKVKKQKIELSGHFLEWRSPW</sequence>
<evidence type="ECO:0000313" key="1">
    <source>
        <dbReference type="Ensembl" id="ENSAOWP00000026668.1"/>
    </source>
</evidence>